<dbReference type="Pfam" id="PF01865">
    <property type="entry name" value="PhoU_div"/>
    <property type="match status" value="1"/>
</dbReference>
<dbReference type="PANTHER" id="PTHR36536">
    <property type="entry name" value="UPF0111 PROTEIN HI_1603"/>
    <property type="match status" value="1"/>
</dbReference>
<reference evidence="2 3" key="1">
    <citation type="submission" date="2017-10" db="EMBL/GenBank/DDBJ databases">
        <title>Novel microbial diversity and functional potential in the marine mammal oral microbiome.</title>
        <authorList>
            <person name="Dudek N.K."/>
            <person name="Sun C.L."/>
            <person name="Burstein D."/>
            <person name="Kantor R.S."/>
            <person name="Aliaga Goltsman D.S."/>
            <person name="Bik E.M."/>
            <person name="Thomas B.C."/>
            <person name="Banfield J.F."/>
            <person name="Relman D.A."/>
        </authorList>
    </citation>
    <scope>NUCLEOTIDE SEQUENCE [LARGE SCALE GENOMIC DNA]</scope>
    <source>
        <strain evidence="2">DOLZORAL124_49_17</strain>
    </source>
</reference>
<dbReference type="AlphaFoldDB" id="A0A2G6E0G7"/>
<proteinExistence type="inferred from homology"/>
<dbReference type="InterPro" id="IPR018445">
    <property type="entry name" value="Put_Phosphate_transp_reg"/>
</dbReference>
<evidence type="ECO:0000256" key="1">
    <source>
        <dbReference type="ARBA" id="ARBA00008591"/>
    </source>
</evidence>
<sequence length="98" mass="11201">MPLMSNHPLSGLLRSSPFTPIQEHMSVVFSCICLIPPLFDAVYRKDESQTHEFATQINKLETEADKLKSTFRLSLPRTLFLPVDREDLLTLIADQDKL</sequence>
<comment type="caution">
    <text evidence="2">The sequence shown here is derived from an EMBL/GenBank/DDBJ whole genome shotgun (WGS) entry which is preliminary data.</text>
</comment>
<gene>
    <name evidence="2" type="ORF">CSB45_15440</name>
</gene>
<organism evidence="2 3">
    <name type="scientific">candidate division KSB3 bacterium</name>
    <dbReference type="NCBI Taxonomy" id="2044937"/>
    <lineage>
        <taxon>Bacteria</taxon>
        <taxon>candidate division KSB3</taxon>
    </lineage>
</organism>
<evidence type="ECO:0000313" key="2">
    <source>
        <dbReference type="EMBL" id="PID55554.1"/>
    </source>
</evidence>
<protein>
    <submittedName>
        <fullName evidence="2">TIGR00153 family protein</fullName>
    </submittedName>
</protein>
<dbReference type="EMBL" id="PDPS01000070">
    <property type="protein sequence ID" value="PID55554.1"/>
    <property type="molecule type" value="Genomic_DNA"/>
</dbReference>
<feature type="non-terminal residue" evidence="2">
    <location>
        <position position="98"/>
    </location>
</feature>
<name>A0A2G6E0G7_9BACT</name>
<dbReference type="InterPro" id="IPR002727">
    <property type="entry name" value="DUF47"/>
</dbReference>
<dbReference type="Gene3D" id="1.20.58.220">
    <property type="entry name" value="Phosphate transport system protein phou homolog 2, domain 2"/>
    <property type="match status" value="1"/>
</dbReference>
<dbReference type="PANTHER" id="PTHR36536:SF3">
    <property type="entry name" value="UPF0111 PROTEIN HI_1603"/>
    <property type="match status" value="1"/>
</dbReference>
<accession>A0A2G6E0G7</accession>
<evidence type="ECO:0000313" key="3">
    <source>
        <dbReference type="Proteomes" id="UP000229740"/>
    </source>
</evidence>
<comment type="similarity">
    <text evidence="1">Belongs to the UPF0111 family.</text>
</comment>
<dbReference type="Proteomes" id="UP000229740">
    <property type="component" value="Unassembled WGS sequence"/>
</dbReference>
<dbReference type="InterPro" id="IPR038078">
    <property type="entry name" value="PhoU-like_sf"/>
</dbReference>